<accession>A0A1I5S7Z2</accession>
<protein>
    <submittedName>
        <fullName evidence="3">Transcriptional regulator, PaaX family</fullName>
    </submittedName>
</protein>
<dbReference type="OrthoDB" id="2270427at2"/>
<dbReference type="Pfam" id="PF08223">
    <property type="entry name" value="PaaX_C"/>
    <property type="match status" value="1"/>
</dbReference>
<feature type="domain" description="Transcriptional repressor PaaX-like C-terminal" evidence="2">
    <location>
        <begin position="172"/>
        <end position="253"/>
    </location>
</feature>
<dbReference type="Pfam" id="PF07848">
    <property type="entry name" value="PaaX"/>
    <property type="match status" value="1"/>
</dbReference>
<gene>
    <name evidence="3" type="ORF">SAMN04488047_11085</name>
</gene>
<dbReference type="InterPro" id="IPR011965">
    <property type="entry name" value="PaaX_trns_reg"/>
</dbReference>
<reference evidence="3 4" key="1">
    <citation type="submission" date="2016-10" db="EMBL/GenBank/DDBJ databases">
        <authorList>
            <person name="de Groot N.N."/>
        </authorList>
    </citation>
    <scope>NUCLEOTIDE SEQUENCE [LARGE SCALE GENOMIC DNA]</scope>
    <source>
        <strain evidence="3 4">DSM 19547</strain>
    </source>
</reference>
<dbReference type="EMBL" id="FOXA01000010">
    <property type="protein sequence ID" value="SFP66717.1"/>
    <property type="molecule type" value="Genomic_DNA"/>
</dbReference>
<dbReference type="Gene3D" id="1.10.10.10">
    <property type="entry name" value="Winged helix-like DNA-binding domain superfamily/Winged helix DNA-binding domain"/>
    <property type="match status" value="1"/>
</dbReference>
<dbReference type="InterPro" id="IPR036388">
    <property type="entry name" value="WH-like_DNA-bd_sf"/>
</dbReference>
<evidence type="ECO:0000313" key="3">
    <source>
        <dbReference type="EMBL" id="SFP66717.1"/>
    </source>
</evidence>
<dbReference type="PANTHER" id="PTHR30319">
    <property type="entry name" value="PHENYLACETIC ACID REGULATOR-RELATED TRANSCRIPTIONAL REPRESSOR"/>
    <property type="match status" value="1"/>
</dbReference>
<evidence type="ECO:0000259" key="1">
    <source>
        <dbReference type="Pfam" id="PF07848"/>
    </source>
</evidence>
<dbReference type="GO" id="GO:0006351">
    <property type="term" value="P:DNA-templated transcription"/>
    <property type="evidence" value="ECO:0007669"/>
    <property type="project" value="InterPro"/>
</dbReference>
<name>A0A1I5S7Z2_9RHOB</name>
<dbReference type="PIRSF" id="PIRSF020623">
    <property type="entry name" value="PaaX"/>
    <property type="match status" value="1"/>
</dbReference>
<proteinExistence type="predicted"/>
<keyword evidence="4" id="KW-1185">Reference proteome</keyword>
<evidence type="ECO:0000259" key="2">
    <source>
        <dbReference type="Pfam" id="PF08223"/>
    </source>
</evidence>
<sequence length="283" mass="31244">MPSDVSARILDTFPVSAGSFIVTLYGDVVLPRGGEIWMGNIIEACAATGISESRVRTAVSRLTASGRIEGEKVGRKSYYRLTPHAETEFRHAARNIYRRPRAEPLKGWHLVLLPQGPEREAMVHRLTRLRFGMAQPHLAILPDRGQPVPDLHGIHFRATTEDDLTELARGAWDLDALAERIERFVDGFAPLEGIECEPKEALGLRLLLVHVFRDIALSDPALPLGMVPDTWRGPEARGLFARLYLALSPAADAAIADTFVNRSGSLVADPTRIARRIADLSYT</sequence>
<dbReference type="STRING" id="441119.SAMN04488047_11085"/>
<dbReference type="InterPro" id="IPR036390">
    <property type="entry name" value="WH_DNA-bd_sf"/>
</dbReference>
<dbReference type="AlphaFoldDB" id="A0A1I5S7Z2"/>
<dbReference type="InterPro" id="IPR012906">
    <property type="entry name" value="PaaX-like_N"/>
</dbReference>
<dbReference type="SUPFAM" id="SSF46785">
    <property type="entry name" value="Winged helix' DNA-binding domain"/>
    <property type="match status" value="1"/>
</dbReference>
<organism evidence="3 4">
    <name type="scientific">Tranquillimonas alkanivorans</name>
    <dbReference type="NCBI Taxonomy" id="441119"/>
    <lineage>
        <taxon>Bacteria</taxon>
        <taxon>Pseudomonadati</taxon>
        <taxon>Pseudomonadota</taxon>
        <taxon>Alphaproteobacteria</taxon>
        <taxon>Rhodobacterales</taxon>
        <taxon>Roseobacteraceae</taxon>
        <taxon>Tranquillimonas</taxon>
    </lineage>
</organism>
<evidence type="ECO:0000313" key="4">
    <source>
        <dbReference type="Proteomes" id="UP000199356"/>
    </source>
</evidence>
<feature type="domain" description="Transcriptional repressor PaaX-like N-terminal" evidence="1">
    <location>
        <begin position="17"/>
        <end position="83"/>
    </location>
</feature>
<dbReference type="InterPro" id="IPR013225">
    <property type="entry name" value="PaaX_C"/>
</dbReference>
<dbReference type="PANTHER" id="PTHR30319:SF1">
    <property type="entry name" value="TRANSCRIPTIONAL REPRESSOR PAAX"/>
    <property type="match status" value="1"/>
</dbReference>
<dbReference type="Gene3D" id="1.20.58.1460">
    <property type="match status" value="1"/>
</dbReference>
<dbReference type="Proteomes" id="UP000199356">
    <property type="component" value="Unassembled WGS sequence"/>
</dbReference>
<dbReference type="RefSeq" id="WP_093422709.1">
    <property type="nucleotide sequence ID" value="NZ_FOXA01000010.1"/>
</dbReference>